<dbReference type="OrthoDB" id="439808at2759"/>
<name>A0A835XP84_9CHLO</name>
<evidence type="ECO:0000313" key="2">
    <source>
        <dbReference type="EMBL" id="KAG2485796.1"/>
    </source>
</evidence>
<evidence type="ECO:0000313" key="3">
    <source>
        <dbReference type="Proteomes" id="UP000612055"/>
    </source>
</evidence>
<feature type="compositionally biased region" description="Low complexity" evidence="1">
    <location>
        <begin position="124"/>
        <end position="136"/>
    </location>
</feature>
<dbReference type="EMBL" id="JAEHOE010000122">
    <property type="protein sequence ID" value="KAG2485796.1"/>
    <property type="molecule type" value="Genomic_DNA"/>
</dbReference>
<organism evidence="2 3">
    <name type="scientific">Edaphochlamys debaryana</name>
    <dbReference type="NCBI Taxonomy" id="47281"/>
    <lineage>
        <taxon>Eukaryota</taxon>
        <taxon>Viridiplantae</taxon>
        <taxon>Chlorophyta</taxon>
        <taxon>core chlorophytes</taxon>
        <taxon>Chlorophyceae</taxon>
        <taxon>CS clade</taxon>
        <taxon>Chlamydomonadales</taxon>
        <taxon>Chlamydomonadales incertae sedis</taxon>
        <taxon>Edaphochlamys</taxon>
    </lineage>
</organism>
<gene>
    <name evidence="2" type="ORF">HYH03_015507</name>
</gene>
<reference evidence="2" key="1">
    <citation type="journal article" date="2020" name="bioRxiv">
        <title>Comparative genomics of Chlamydomonas.</title>
        <authorList>
            <person name="Craig R.J."/>
            <person name="Hasan A.R."/>
            <person name="Ness R.W."/>
            <person name="Keightley P.D."/>
        </authorList>
    </citation>
    <scope>NUCLEOTIDE SEQUENCE</scope>
    <source>
        <strain evidence="2">CCAP 11/70</strain>
    </source>
</reference>
<comment type="caution">
    <text evidence="2">The sequence shown here is derived from an EMBL/GenBank/DDBJ whole genome shotgun (WGS) entry which is preliminary data.</text>
</comment>
<proteinExistence type="predicted"/>
<feature type="compositionally biased region" description="Polar residues" evidence="1">
    <location>
        <begin position="201"/>
        <end position="215"/>
    </location>
</feature>
<keyword evidence="3" id="KW-1185">Reference proteome</keyword>
<sequence>MNSVDNLMFMGRRLSVKWFSPERALEGGAGAPDLINLQALQQALHLSQLQPDLMAQLAQMLESPRVPQPQPQPPTHVTAWLDNFVLAQQHQHHQQQQQDSPLAQAMQQPVDFLRLSALSLGDGPAPALSTSAPATAGMASANPTTPTSLDVPDGAVFVTASAGAEKAALAHSRLSKWCAAPGSATAHSSAPPSLADDAGSETASVHASDDSSIATSVHPAGEGHRSGRCTTQGSSPAASETAAGNPAASMTASTADTEEASRNRALCSAGASTRAAVSSDPGSHRPSLALNMQPAVPGAPALAPVRTAACPAGMQHLQRPGLPQAPRPGFSPAAPYPSCGGGMQPNTPEALQHALRMQQALNMGGAGAGMGTPQLPIPIAQQQYVEALTKLAAAREQVVAAASLAGMQVPPHLAAAAASGMLPHGLLGLGAHQPGTPQFASPRHPQQAMPFLPNSGAGPMPDLSALLLFQNAAALNRPLY</sequence>
<feature type="region of interest" description="Disordered" evidence="1">
    <location>
        <begin position="182"/>
        <end position="292"/>
    </location>
</feature>
<dbReference type="Proteomes" id="UP000612055">
    <property type="component" value="Unassembled WGS sequence"/>
</dbReference>
<feature type="compositionally biased region" description="Polar residues" evidence="1">
    <location>
        <begin position="228"/>
        <end position="238"/>
    </location>
</feature>
<dbReference type="AlphaFoldDB" id="A0A835XP84"/>
<feature type="region of interest" description="Disordered" evidence="1">
    <location>
        <begin position="124"/>
        <end position="150"/>
    </location>
</feature>
<protein>
    <submittedName>
        <fullName evidence="2">Uncharacterized protein</fullName>
    </submittedName>
</protein>
<accession>A0A835XP84</accession>
<evidence type="ECO:0000256" key="1">
    <source>
        <dbReference type="SAM" id="MobiDB-lite"/>
    </source>
</evidence>